<sequence>MFVVVEARMPTEFPADLIRAPASGRRDLFDTDGLSGGEQPVEVREQVRDSELETDQGSEVVCVVGEHVDRVLLGSRWTFDSSVDSVPGSRVNP</sequence>
<evidence type="ECO:0000313" key="1">
    <source>
        <dbReference type="EMBL" id="GAA1580629.1"/>
    </source>
</evidence>
<reference evidence="1 2" key="1">
    <citation type="journal article" date="2019" name="Int. J. Syst. Evol. Microbiol.">
        <title>The Global Catalogue of Microorganisms (GCM) 10K type strain sequencing project: providing services to taxonomists for standard genome sequencing and annotation.</title>
        <authorList>
            <consortium name="The Broad Institute Genomics Platform"/>
            <consortium name="The Broad Institute Genome Sequencing Center for Infectious Disease"/>
            <person name="Wu L."/>
            <person name="Ma J."/>
        </authorList>
    </citation>
    <scope>NUCLEOTIDE SEQUENCE [LARGE SCALE GENOMIC DNA]</scope>
    <source>
        <strain evidence="1 2">JCM 14969</strain>
    </source>
</reference>
<comment type="caution">
    <text evidence="1">The sequence shown here is derived from an EMBL/GenBank/DDBJ whole genome shotgun (WGS) entry which is preliminary data.</text>
</comment>
<keyword evidence="2" id="KW-1185">Reference proteome</keyword>
<evidence type="ECO:0000313" key="2">
    <source>
        <dbReference type="Proteomes" id="UP001500393"/>
    </source>
</evidence>
<accession>A0ABN2DNA0</accession>
<protein>
    <submittedName>
        <fullName evidence="1">Uncharacterized protein</fullName>
    </submittedName>
</protein>
<organism evidence="1 2">
    <name type="scientific">Kribbella sancticallisti</name>
    <dbReference type="NCBI Taxonomy" id="460087"/>
    <lineage>
        <taxon>Bacteria</taxon>
        <taxon>Bacillati</taxon>
        <taxon>Actinomycetota</taxon>
        <taxon>Actinomycetes</taxon>
        <taxon>Propionibacteriales</taxon>
        <taxon>Kribbellaceae</taxon>
        <taxon>Kribbella</taxon>
    </lineage>
</organism>
<dbReference type="EMBL" id="BAAAOS010000020">
    <property type="protein sequence ID" value="GAA1580629.1"/>
    <property type="molecule type" value="Genomic_DNA"/>
</dbReference>
<gene>
    <name evidence="1" type="ORF">GCM10009789_38120</name>
</gene>
<dbReference type="Proteomes" id="UP001500393">
    <property type="component" value="Unassembled WGS sequence"/>
</dbReference>
<proteinExistence type="predicted"/>
<name>A0ABN2DNA0_9ACTN</name>